<evidence type="ECO:0000313" key="3">
    <source>
        <dbReference type="Proteomes" id="UP000578000"/>
    </source>
</evidence>
<evidence type="ECO:0000313" key="2">
    <source>
        <dbReference type="EMBL" id="MBB6458473.1"/>
    </source>
</evidence>
<proteinExistence type="predicted"/>
<dbReference type="EMBL" id="JACHIE010000020">
    <property type="protein sequence ID" value="MBB6458473.1"/>
    <property type="molecule type" value="Genomic_DNA"/>
</dbReference>
<feature type="transmembrane region" description="Helical" evidence="1">
    <location>
        <begin position="210"/>
        <end position="234"/>
    </location>
</feature>
<keyword evidence="1" id="KW-0812">Transmembrane</keyword>
<feature type="transmembrane region" description="Helical" evidence="1">
    <location>
        <begin position="98"/>
        <end position="117"/>
    </location>
</feature>
<organism evidence="2 3">
    <name type="scientific">Acetobacter lovaniensis</name>
    <dbReference type="NCBI Taxonomy" id="104100"/>
    <lineage>
        <taxon>Bacteria</taxon>
        <taxon>Pseudomonadati</taxon>
        <taxon>Pseudomonadota</taxon>
        <taxon>Alphaproteobacteria</taxon>
        <taxon>Acetobacterales</taxon>
        <taxon>Acetobacteraceae</taxon>
        <taxon>Acetobacter</taxon>
    </lineage>
</organism>
<dbReference type="RefSeq" id="WP_166116693.1">
    <property type="nucleotide sequence ID" value="NZ_BAABDB010000001.1"/>
</dbReference>
<accession>A0A841QK23</accession>
<keyword evidence="1" id="KW-1133">Transmembrane helix</keyword>
<dbReference type="AlphaFoldDB" id="A0A841QK23"/>
<gene>
    <name evidence="2" type="ORF">HNR55_003082</name>
</gene>
<keyword evidence="3" id="KW-1185">Reference proteome</keyword>
<protein>
    <submittedName>
        <fullName evidence="2">MFS family permease</fullName>
    </submittedName>
</protein>
<feature type="transmembrane region" description="Helical" evidence="1">
    <location>
        <begin position="283"/>
        <end position="305"/>
    </location>
</feature>
<reference evidence="2 3" key="1">
    <citation type="submission" date="2020-08" db="EMBL/GenBank/DDBJ databases">
        <title>Genomic Encyclopedia of Type Strains, Phase IV (KMG-IV): sequencing the most valuable type-strain genomes for metagenomic binning, comparative biology and taxonomic classification.</title>
        <authorList>
            <person name="Goeker M."/>
        </authorList>
    </citation>
    <scope>NUCLEOTIDE SEQUENCE [LARGE SCALE GENOMIC DNA]</scope>
    <source>
        <strain evidence="2 3">DSM 4491</strain>
    </source>
</reference>
<dbReference type="Proteomes" id="UP000578000">
    <property type="component" value="Unassembled WGS sequence"/>
</dbReference>
<feature type="transmembrane region" description="Helical" evidence="1">
    <location>
        <begin position="124"/>
        <end position="141"/>
    </location>
</feature>
<comment type="caution">
    <text evidence="2">The sequence shown here is derived from an EMBL/GenBank/DDBJ whole genome shotgun (WGS) entry which is preliminary data.</text>
</comment>
<name>A0A841QK23_9PROT</name>
<feature type="transmembrane region" description="Helical" evidence="1">
    <location>
        <begin position="19"/>
        <end position="36"/>
    </location>
</feature>
<sequence>MVEKLENTTGKWSYLDNKYWLILPIFTFFILSIETVSHNNPISFSVDDAWITIANAELILHGGMDNYGNTIPSGATSSVHLFLVTLLAPLFGGPQASFLLGVVCAALYAVGLWRLLFSVCRSPFLSACGTVVGLLASLTWWQLMNGLETGLAMAAVAWAVYFLQSQRNRPLAFLIGAMPFIRPELSVLSLFLIFYLSWTLRHNFSEIVKLISSLLSVAIVLGILTWYFTGHIISPTATAKAAYFNEVQPNFNKRLTLAFNFVTESRLSYFLAGMVMLPTLRGGWIYLAYFIVFLIVSAITLPVALFHNEYRYLYTFVPFGLLGWCTMATYARQIVPVFAIVMVCVAMIFPTQGWVDYLAATNWNRAQKPVAEWAEQNLPDGARILIHDAGYFGWHSRYVATPPRKFVIIDVVGLKTPSAIHYHEQITAPSRGQDRWKAVDRIARDNMVQYAIIANVGFWGDIEQYLRRAGWTVELIYPNRVGYQIFKLTPPQK</sequence>
<evidence type="ECO:0000256" key="1">
    <source>
        <dbReference type="SAM" id="Phobius"/>
    </source>
</evidence>
<keyword evidence="1" id="KW-0472">Membrane</keyword>
<feature type="transmembrane region" description="Helical" evidence="1">
    <location>
        <begin position="337"/>
        <end position="359"/>
    </location>
</feature>
<feature type="transmembrane region" description="Helical" evidence="1">
    <location>
        <begin position="171"/>
        <end position="198"/>
    </location>
</feature>
<feature type="transmembrane region" description="Helical" evidence="1">
    <location>
        <begin position="312"/>
        <end position="331"/>
    </location>
</feature>